<keyword evidence="8" id="KW-0325">Glycoprotein</keyword>
<evidence type="ECO:0000256" key="7">
    <source>
        <dbReference type="ARBA" id="ARBA00023170"/>
    </source>
</evidence>
<dbReference type="Pfam" id="PF00060">
    <property type="entry name" value="Lig_chan"/>
    <property type="match status" value="1"/>
</dbReference>
<evidence type="ECO:0000256" key="10">
    <source>
        <dbReference type="SAM" id="SignalP"/>
    </source>
</evidence>
<dbReference type="AlphaFoldDB" id="A0A6L2Q7I8"/>
<feature type="domain" description="Ionotropic glutamate receptor C-terminal" evidence="11">
    <location>
        <begin position="217"/>
        <end position="475"/>
    </location>
</feature>
<keyword evidence="4 9" id="KW-0812">Transmembrane</keyword>
<evidence type="ECO:0000256" key="3">
    <source>
        <dbReference type="ARBA" id="ARBA00022475"/>
    </source>
</evidence>
<organism evidence="12 13">
    <name type="scientific">Coptotermes formosanus</name>
    <name type="common">Formosan subterranean termite</name>
    <dbReference type="NCBI Taxonomy" id="36987"/>
    <lineage>
        <taxon>Eukaryota</taxon>
        <taxon>Metazoa</taxon>
        <taxon>Ecdysozoa</taxon>
        <taxon>Arthropoda</taxon>
        <taxon>Hexapoda</taxon>
        <taxon>Insecta</taxon>
        <taxon>Pterygota</taxon>
        <taxon>Neoptera</taxon>
        <taxon>Polyneoptera</taxon>
        <taxon>Dictyoptera</taxon>
        <taxon>Blattodea</taxon>
        <taxon>Blattoidea</taxon>
        <taxon>Termitoidae</taxon>
        <taxon>Rhinotermitidae</taxon>
        <taxon>Coptotermes</taxon>
    </lineage>
</organism>
<comment type="caution">
    <text evidence="12">The sequence shown here is derived from an EMBL/GenBank/DDBJ whole genome shotgun (WGS) entry which is preliminary data.</text>
</comment>
<gene>
    <name evidence="12" type="ORF">Cfor_03354</name>
</gene>
<keyword evidence="10" id="KW-0732">Signal</keyword>
<dbReference type="EMBL" id="BLKM01001292">
    <property type="protein sequence ID" value="GFG39910.1"/>
    <property type="molecule type" value="Genomic_DNA"/>
</dbReference>
<keyword evidence="3" id="KW-1003">Cell membrane</keyword>
<dbReference type="InterPro" id="IPR052192">
    <property type="entry name" value="Insect_Ionotropic_Sensory_Rcpt"/>
</dbReference>
<keyword evidence="7" id="KW-0675">Receptor</keyword>
<accession>A0A6L2Q7I8</accession>
<dbReference type="PANTHER" id="PTHR42643:SF24">
    <property type="entry name" value="IONOTROPIC RECEPTOR 60A"/>
    <property type="match status" value="1"/>
</dbReference>
<sequence>MVWPRNFLYVFNLLLFCDCAENFVFSAQDCADVISSVKKIYGASCVFYVELGDERLRGALNKKQTIREQKVLSAEAVAMSTLSAHCVEAANLCHSNRPLLVLRGWNHLAAMRQEESMANFLQSASSRTSSRAEYHEPEDKSSGTKLQNGSWTGVIGLLQKREVDVSNAYVIMTTQRMDAVEFMAPVLSTRYYIGIKQIDSFDTEWDAILLTFTSRICIAISLVTVTVTCAVALAVTYHLKRRHENEVIEDLSLVNASLVFAGILCQQGHSVSTKSTAVRLIFLTSSLTALVLAASCSAGIISYLSLRTPSLPFTDFKGILQDGSYQLGMIRDGAKLDYFKYSRVKLLTQIYKTLVLPHQSTLPSSDIEGILHICSEKKYASIVSKLDLLSNWHTLNCSVVMVPQAFFPVSITMAVTKSSPYRGLFNCKLQAMRNVGVLNVWNRAYALKNTDTAGAIEQAISLTEVTPILCILAAGTFLSILVLAAELCINRFAVRVQASKQGRYACSTP</sequence>
<feature type="chain" id="PRO_5026702737" description="Ionotropic glutamate receptor C-terminal domain-containing protein" evidence="10">
    <location>
        <begin position="23"/>
        <end position="509"/>
    </location>
</feature>
<reference evidence="13" key="1">
    <citation type="submission" date="2020-01" db="EMBL/GenBank/DDBJ databases">
        <title>Draft genome sequence of the Termite Coptotermes fromosanus.</title>
        <authorList>
            <person name="Itakura S."/>
            <person name="Yosikawa Y."/>
            <person name="Umezawa K."/>
        </authorList>
    </citation>
    <scope>NUCLEOTIDE SEQUENCE [LARGE SCALE GENOMIC DNA]</scope>
</reference>
<evidence type="ECO:0000313" key="13">
    <source>
        <dbReference type="Proteomes" id="UP000502823"/>
    </source>
</evidence>
<dbReference type="Gene3D" id="3.40.190.10">
    <property type="entry name" value="Periplasmic binding protein-like II"/>
    <property type="match status" value="3"/>
</dbReference>
<keyword evidence="13" id="KW-1185">Reference proteome</keyword>
<comment type="similarity">
    <text evidence="2">Belongs to the glutamate-gated ion channel (TC 1.A.10.1) family.</text>
</comment>
<evidence type="ECO:0000259" key="11">
    <source>
        <dbReference type="Pfam" id="PF00060"/>
    </source>
</evidence>
<dbReference type="GO" id="GO:0005886">
    <property type="term" value="C:plasma membrane"/>
    <property type="evidence" value="ECO:0007669"/>
    <property type="project" value="UniProtKB-SubCell"/>
</dbReference>
<evidence type="ECO:0000256" key="9">
    <source>
        <dbReference type="SAM" id="Phobius"/>
    </source>
</evidence>
<comment type="subcellular location">
    <subcellularLocation>
        <location evidence="1">Cell membrane</location>
        <topology evidence="1">Multi-pass membrane protein</topology>
    </subcellularLocation>
</comment>
<keyword evidence="5 9" id="KW-1133">Transmembrane helix</keyword>
<evidence type="ECO:0000256" key="5">
    <source>
        <dbReference type="ARBA" id="ARBA00022989"/>
    </source>
</evidence>
<feature type="signal peptide" evidence="10">
    <location>
        <begin position="1"/>
        <end position="22"/>
    </location>
</feature>
<evidence type="ECO:0000256" key="6">
    <source>
        <dbReference type="ARBA" id="ARBA00023136"/>
    </source>
</evidence>
<feature type="transmembrane region" description="Helical" evidence="9">
    <location>
        <begin position="218"/>
        <end position="239"/>
    </location>
</feature>
<dbReference type="PANTHER" id="PTHR42643">
    <property type="entry name" value="IONOTROPIC RECEPTOR 20A-RELATED"/>
    <property type="match status" value="1"/>
</dbReference>
<feature type="transmembrane region" description="Helical" evidence="9">
    <location>
        <begin position="465"/>
        <end position="485"/>
    </location>
</feature>
<dbReference type="SUPFAM" id="SSF53850">
    <property type="entry name" value="Periplasmic binding protein-like II"/>
    <property type="match status" value="1"/>
</dbReference>
<evidence type="ECO:0000313" key="12">
    <source>
        <dbReference type="EMBL" id="GFG39910.1"/>
    </source>
</evidence>
<proteinExistence type="inferred from homology"/>
<keyword evidence="6 9" id="KW-0472">Membrane</keyword>
<feature type="transmembrane region" description="Helical" evidence="9">
    <location>
        <begin position="281"/>
        <end position="304"/>
    </location>
</feature>
<dbReference type="OrthoDB" id="8195021at2759"/>
<evidence type="ECO:0000256" key="2">
    <source>
        <dbReference type="ARBA" id="ARBA00008685"/>
    </source>
</evidence>
<name>A0A6L2Q7I8_COPFO</name>
<dbReference type="GO" id="GO:0050906">
    <property type="term" value="P:detection of stimulus involved in sensory perception"/>
    <property type="evidence" value="ECO:0007669"/>
    <property type="project" value="UniProtKB-ARBA"/>
</dbReference>
<dbReference type="Proteomes" id="UP000502823">
    <property type="component" value="Unassembled WGS sequence"/>
</dbReference>
<dbReference type="InParanoid" id="A0A6L2Q7I8"/>
<evidence type="ECO:0000256" key="8">
    <source>
        <dbReference type="ARBA" id="ARBA00023180"/>
    </source>
</evidence>
<evidence type="ECO:0000256" key="1">
    <source>
        <dbReference type="ARBA" id="ARBA00004651"/>
    </source>
</evidence>
<dbReference type="GO" id="GO:0015276">
    <property type="term" value="F:ligand-gated monoatomic ion channel activity"/>
    <property type="evidence" value="ECO:0007669"/>
    <property type="project" value="InterPro"/>
</dbReference>
<dbReference type="InterPro" id="IPR001320">
    <property type="entry name" value="Iontro_rcpt_C"/>
</dbReference>
<evidence type="ECO:0000256" key="4">
    <source>
        <dbReference type="ARBA" id="ARBA00022692"/>
    </source>
</evidence>
<protein>
    <recommendedName>
        <fullName evidence="11">Ionotropic glutamate receptor C-terminal domain-containing protein</fullName>
    </recommendedName>
</protein>